<sequence length="251" mass="26814">MVWTRDRQPEAQSLPRLLELVVVAVVAAAALAVVFVVYAAAPARPHRSTRSPRCALLPTLSSLLVLFVSPPSRPTSPSASLSILIPTGLTPAASLLRATEPPALRVCPHDADALAPSPSSEALEEFFSILRPAIPSLWPQQHSPTLRPRVYNLPSLHDRALSLSGGPLADCFENVLNDDARTPSKLPRLRTPANERDDENAETVDVPTSLFSFGPKGVSFSPAAVCPYREAVLTAIPAPPLPPDPHSFGID</sequence>
<reference evidence="1" key="2">
    <citation type="journal article" date="2022" name="New Phytol.">
        <title>Evolutionary transition to the ectomycorrhizal habit in the genomes of a hyperdiverse lineage of mushroom-forming fungi.</title>
        <authorList>
            <person name="Looney B."/>
            <person name="Miyauchi S."/>
            <person name="Morin E."/>
            <person name="Drula E."/>
            <person name="Courty P.E."/>
            <person name="Kohler A."/>
            <person name="Kuo A."/>
            <person name="LaButti K."/>
            <person name="Pangilinan J."/>
            <person name="Lipzen A."/>
            <person name="Riley R."/>
            <person name="Andreopoulos W."/>
            <person name="He G."/>
            <person name="Johnson J."/>
            <person name="Nolan M."/>
            <person name="Tritt A."/>
            <person name="Barry K.W."/>
            <person name="Grigoriev I.V."/>
            <person name="Nagy L.G."/>
            <person name="Hibbett D."/>
            <person name="Henrissat B."/>
            <person name="Matheny P.B."/>
            <person name="Labbe J."/>
            <person name="Martin F.M."/>
        </authorList>
    </citation>
    <scope>NUCLEOTIDE SEQUENCE</scope>
    <source>
        <strain evidence="1">EC-137</strain>
    </source>
</reference>
<name>A0ACB8QVP7_9AGAM</name>
<dbReference type="EMBL" id="MU273480">
    <property type="protein sequence ID" value="KAI0035732.1"/>
    <property type="molecule type" value="Genomic_DNA"/>
</dbReference>
<evidence type="ECO:0000313" key="2">
    <source>
        <dbReference type="Proteomes" id="UP000814128"/>
    </source>
</evidence>
<comment type="caution">
    <text evidence="1">The sequence shown here is derived from an EMBL/GenBank/DDBJ whole genome shotgun (WGS) entry which is preliminary data.</text>
</comment>
<proteinExistence type="predicted"/>
<protein>
    <submittedName>
        <fullName evidence="1">Uncharacterized protein</fullName>
    </submittedName>
</protein>
<gene>
    <name evidence="1" type="ORF">K488DRAFT_82769</name>
</gene>
<accession>A0ACB8QVP7</accession>
<organism evidence="1 2">
    <name type="scientific">Vararia minispora EC-137</name>
    <dbReference type="NCBI Taxonomy" id="1314806"/>
    <lineage>
        <taxon>Eukaryota</taxon>
        <taxon>Fungi</taxon>
        <taxon>Dikarya</taxon>
        <taxon>Basidiomycota</taxon>
        <taxon>Agaricomycotina</taxon>
        <taxon>Agaricomycetes</taxon>
        <taxon>Russulales</taxon>
        <taxon>Lachnocladiaceae</taxon>
        <taxon>Vararia</taxon>
    </lineage>
</organism>
<reference evidence="1" key="1">
    <citation type="submission" date="2021-02" db="EMBL/GenBank/DDBJ databases">
        <authorList>
            <consortium name="DOE Joint Genome Institute"/>
            <person name="Ahrendt S."/>
            <person name="Looney B.P."/>
            <person name="Miyauchi S."/>
            <person name="Morin E."/>
            <person name="Drula E."/>
            <person name="Courty P.E."/>
            <person name="Chicoki N."/>
            <person name="Fauchery L."/>
            <person name="Kohler A."/>
            <person name="Kuo A."/>
            <person name="Labutti K."/>
            <person name="Pangilinan J."/>
            <person name="Lipzen A."/>
            <person name="Riley R."/>
            <person name="Andreopoulos W."/>
            <person name="He G."/>
            <person name="Johnson J."/>
            <person name="Barry K.W."/>
            <person name="Grigoriev I.V."/>
            <person name="Nagy L."/>
            <person name="Hibbett D."/>
            <person name="Henrissat B."/>
            <person name="Matheny P.B."/>
            <person name="Labbe J."/>
            <person name="Martin F."/>
        </authorList>
    </citation>
    <scope>NUCLEOTIDE SEQUENCE</scope>
    <source>
        <strain evidence="1">EC-137</strain>
    </source>
</reference>
<dbReference type="Proteomes" id="UP000814128">
    <property type="component" value="Unassembled WGS sequence"/>
</dbReference>
<evidence type="ECO:0000313" key="1">
    <source>
        <dbReference type="EMBL" id="KAI0035732.1"/>
    </source>
</evidence>
<keyword evidence="2" id="KW-1185">Reference proteome</keyword>